<dbReference type="PROSITE" id="PS00626">
    <property type="entry name" value="RCC1_2"/>
    <property type="match status" value="2"/>
</dbReference>
<feature type="repeat" description="RCC1" evidence="3">
    <location>
        <begin position="508"/>
        <end position="561"/>
    </location>
</feature>
<keyword evidence="7" id="KW-1185">Reference proteome</keyword>
<evidence type="ECO:0000259" key="5">
    <source>
        <dbReference type="Pfam" id="PF25390"/>
    </source>
</evidence>
<dbReference type="InterPro" id="IPR000408">
    <property type="entry name" value="Reg_chr_condens"/>
</dbReference>
<evidence type="ECO:0000256" key="4">
    <source>
        <dbReference type="SAM" id="MobiDB-lite"/>
    </source>
</evidence>
<feature type="compositionally biased region" description="Pro residues" evidence="4">
    <location>
        <begin position="1"/>
        <end position="13"/>
    </location>
</feature>
<evidence type="ECO:0000256" key="1">
    <source>
        <dbReference type="ARBA" id="ARBA00022658"/>
    </source>
</evidence>
<feature type="compositionally biased region" description="Low complexity" evidence="4">
    <location>
        <begin position="19"/>
        <end position="47"/>
    </location>
</feature>
<comment type="caution">
    <text evidence="6">The sequence shown here is derived from an EMBL/GenBank/DDBJ whole genome shotgun (WGS) entry which is preliminary data.</text>
</comment>
<sequence>MPPRRSSRAPPPKATAENTAKPAAKPASKPSTKTATKAAAKPTSKPAARGRPKTVKRPSSPENSPPPPAKRSRPLSKLPSNGAITEENPKEKALKAAIKKVAPPRARKVATEPVSYFNALPSPPEHHRPAPQLFTWGAGNFGQFGMGPDILAEFDKPRKSPWVEKKITEDTFGEDGGSLEAIAAGGLHTLFIDEKGTIWSCGTNDNAALGRVTSNVPDPDKPGEFLDIDTLTSFPYPLESLVEENFRAVRVAAGDSISAAISDKGELRVWGSFRAAEGALGFSSSNEHQFKPSPILDLKSKPNNPEKFTAVAAGNNHLLVLTTHGNVYAWGTGEQGQLGRKVIERRKIHGTVPEKIVLGSRSRKAVVIGAGGYTSFAVDDKGTVWAWGLNNMGQTGTGIASGTADPEVQRPQKVEKVSASALTEGETVVEIAGGEHHTLFLTSKGNVYACGRSEGGQLGLEDDDEALENNETPGMLAEPALVTFPDDDDPIVHISAGIHNNLAVSKAGALYTWGIGPQGELGAGDETEIRTPKMIVRKEGGAWNAIAASCGGQHTLALLKRKTPAS</sequence>
<feature type="repeat" description="RCC1" evidence="3">
    <location>
        <begin position="265"/>
        <end position="324"/>
    </location>
</feature>
<feature type="repeat" description="RCC1" evidence="3">
    <location>
        <begin position="196"/>
        <end position="264"/>
    </location>
</feature>
<dbReference type="PANTHER" id="PTHR45982:SF1">
    <property type="entry name" value="REGULATOR OF CHROMOSOME CONDENSATION"/>
    <property type="match status" value="1"/>
</dbReference>
<feature type="repeat" description="RCC1" evidence="3">
    <location>
        <begin position="325"/>
        <end position="381"/>
    </location>
</feature>
<dbReference type="SUPFAM" id="SSF50985">
    <property type="entry name" value="RCC1/BLIP-II"/>
    <property type="match status" value="1"/>
</dbReference>
<gene>
    <name evidence="6" type="ORF">QCA50_001323</name>
</gene>
<dbReference type="InterPro" id="IPR009091">
    <property type="entry name" value="RCC1/BLIP-II"/>
</dbReference>
<dbReference type="AlphaFoldDB" id="A0AAW0GYZ1"/>
<name>A0AAW0GYZ1_9APHY</name>
<evidence type="ECO:0000313" key="6">
    <source>
        <dbReference type="EMBL" id="KAK7696665.1"/>
    </source>
</evidence>
<evidence type="ECO:0000256" key="3">
    <source>
        <dbReference type="PROSITE-ProRule" id="PRU00235"/>
    </source>
</evidence>
<accession>A0AAW0GYZ1</accession>
<feature type="repeat" description="RCC1" evidence="3">
    <location>
        <begin position="445"/>
        <end position="507"/>
    </location>
</feature>
<feature type="repeat" description="RCC1" evidence="3">
    <location>
        <begin position="131"/>
        <end position="195"/>
    </location>
</feature>
<evidence type="ECO:0000256" key="2">
    <source>
        <dbReference type="ARBA" id="ARBA00022737"/>
    </source>
</evidence>
<feature type="repeat" description="RCC1" evidence="3">
    <location>
        <begin position="382"/>
        <end position="444"/>
    </location>
</feature>
<dbReference type="InterPro" id="IPR058923">
    <property type="entry name" value="RCC1-like_dom"/>
</dbReference>
<feature type="domain" description="RCC1-like" evidence="5">
    <location>
        <begin position="132"/>
        <end position="557"/>
    </location>
</feature>
<feature type="region of interest" description="Disordered" evidence="4">
    <location>
        <begin position="1"/>
        <end position="91"/>
    </location>
</feature>
<dbReference type="EMBL" id="JASBNA010000001">
    <property type="protein sequence ID" value="KAK7696665.1"/>
    <property type="molecule type" value="Genomic_DNA"/>
</dbReference>
<dbReference type="PANTHER" id="PTHR45982">
    <property type="entry name" value="REGULATOR OF CHROMOSOME CONDENSATION"/>
    <property type="match status" value="1"/>
</dbReference>
<dbReference type="Pfam" id="PF25390">
    <property type="entry name" value="WD40_RLD"/>
    <property type="match status" value="1"/>
</dbReference>
<reference evidence="6 7" key="1">
    <citation type="submission" date="2022-09" db="EMBL/GenBank/DDBJ databases">
        <authorList>
            <person name="Palmer J.M."/>
        </authorList>
    </citation>
    <scope>NUCLEOTIDE SEQUENCE [LARGE SCALE GENOMIC DNA]</scope>
    <source>
        <strain evidence="6 7">DSM 7382</strain>
    </source>
</reference>
<proteinExistence type="predicted"/>
<keyword evidence="2" id="KW-0677">Repeat</keyword>
<protein>
    <recommendedName>
        <fullName evidence="5">RCC1-like domain-containing protein</fullName>
    </recommendedName>
</protein>
<dbReference type="Gene3D" id="2.130.10.30">
    <property type="entry name" value="Regulator of chromosome condensation 1/beta-lactamase-inhibitor protein II"/>
    <property type="match status" value="1"/>
</dbReference>
<dbReference type="Proteomes" id="UP001385951">
    <property type="component" value="Unassembled WGS sequence"/>
</dbReference>
<dbReference type="PROSITE" id="PS00625">
    <property type="entry name" value="RCC1_1"/>
    <property type="match status" value="1"/>
</dbReference>
<dbReference type="PRINTS" id="PR00633">
    <property type="entry name" value="RCCNDNSATION"/>
</dbReference>
<evidence type="ECO:0000313" key="7">
    <source>
        <dbReference type="Proteomes" id="UP001385951"/>
    </source>
</evidence>
<organism evidence="6 7">
    <name type="scientific">Cerrena zonata</name>
    <dbReference type="NCBI Taxonomy" id="2478898"/>
    <lineage>
        <taxon>Eukaryota</taxon>
        <taxon>Fungi</taxon>
        <taxon>Dikarya</taxon>
        <taxon>Basidiomycota</taxon>
        <taxon>Agaricomycotina</taxon>
        <taxon>Agaricomycetes</taxon>
        <taxon>Polyporales</taxon>
        <taxon>Cerrenaceae</taxon>
        <taxon>Cerrena</taxon>
    </lineage>
</organism>
<dbReference type="GO" id="GO:0005737">
    <property type="term" value="C:cytoplasm"/>
    <property type="evidence" value="ECO:0007669"/>
    <property type="project" value="TreeGrafter"/>
</dbReference>
<dbReference type="GO" id="GO:0005085">
    <property type="term" value="F:guanyl-nucleotide exchange factor activity"/>
    <property type="evidence" value="ECO:0007669"/>
    <property type="project" value="TreeGrafter"/>
</dbReference>
<dbReference type="InterPro" id="IPR051553">
    <property type="entry name" value="Ran_GTPase-activating"/>
</dbReference>
<keyword evidence="1" id="KW-0344">Guanine-nucleotide releasing factor</keyword>
<dbReference type="PROSITE" id="PS50012">
    <property type="entry name" value="RCC1_3"/>
    <property type="match status" value="7"/>
</dbReference>